<dbReference type="RefSeq" id="WP_087914070.1">
    <property type="nucleotide sequence ID" value="NZ_CP021780.1"/>
</dbReference>
<feature type="transmembrane region" description="Helical" evidence="1">
    <location>
        <begin position="12"/>
        <end position="32"/>
    </location>
</feature>
<dbReference type="EMBL" id="CP021780">
    <property type="protein sequence ID" value="ASA20047.1"/>
    <property type="molecule type" value="Genomic_DNA"/>
</dbReference>
<dbReference type="AlphaFoldDB" id="A0A2Z2K5X8"/>
<keyword evidence="3" id="KW-1185">Reference proteome</keyword>
<accession>A0A2Z2K5X8</accession>
<keyword evidence="1" id="KW-0812">Transmembrane</keyword>
<dbReference type="Proteomes" id="UP000249890">
    <property type="component" value="Chromosome"/>
</dbReference>
<protein>
    <submittedName>
        <fullName evidence="2">Uncharacterized protein</fullName>
    </submittedName>
</protein>
<reference evidence="2 3" key="1">
    <citation type="submission" date="2017-06" db="EMBL/GenBank/DDBJ databases">
        <title>Complete genome sequence of Paenibacillus donghaensis KCTC 13049T isolated from East Sea sediment, South Korea.</title>
        <authorList>
            <person name="Jung B.K."/>
            <person name="Hong S.-J."/>
            <person name="Shin J.-H."/>
        </authorList>
    </citation>
    <scope>NUCLEOTIDE SEQUENCE [LARGE SCALE GENOMIC DNA]</scope>
    <source>
        <strain evidence="2 3">KCTC 13049</strain>
    </source>
</reference>
<evidence type="ECO:0000256" key="1">
    <source>
        <dbReference type="SAM" id="Phobius"/>
    </source>
</evidence>
<gene>
    <name evidence="2" type="ORF">B9T62_04100</name>
</gene>
<evidence type="ECO:0000313" key="2">
    <source>
        <dbReference type="EMBL" id="ASA20047.1"/>
    </source>
</evidence>
<name>A0A2Z2K5X8_9BACL</name>
<proteinExistence type="predicted"/>
<dbReference type="KEGG" id="pdh:B9T62_04100"/>
<organism evidence="2 3">
    <name type="scientific">Paenibacillus donghaensis</name>
    <dbReference type="NCBI Taxonomy" id="414771"/>
    <lineage>
        <taxon>Bacteria</taxon>
        <taxon>Bacillati</taxon>
        <taxon>Bacillota</taxon>
        <taxon>Bacilli</taxon>
        <taxon>Bacillales</taxon>
        <taxon>Paenibacillaceae</taxon>
        <taxon>Paenibacillus</taxon>
    </lineage>
</organism>
<keyword evidence="1" id="KW-1133">Transmembrane helix</keyword>
<keyword evidence="1" id="KW-0472">Membrane</keyword>
<evidence type="ECO:0000313" key="3">
    <source>
        <dbReference type="Proteomes" id="UP000249890"/>
    </source>
</evidence>
<sequence length="73" mass="8391">MRTFSRGMLYRIGVMVYFHTAAGYYFFGVSYMQSRGEEEERSGFISITINVAHMQKDEGIFPHGEEPSSTLKI</sequence>